<proteinExistence type="predicted"/>
<organism evidence="1">
    <name type="scientific">Octopus bimaculoides</name>
    <name type="common">California two-spotted octopus</name>
    <dbReference type="NCBI Taxonomy" id="37653"/>
    <lineage>
        <taxon>Eukaryota</taxon>
        <taxon>Metazoa</taxon>
        <taxon>Spiralia</taxon>
        <taxon>Lophotrochozoa</taxon>
        <taxon>Mollusca</taxon>
        <taxon>Cephalopoda</taxon>
        <taxon>Coleoidea</taxon>
        <taxon>Octopodiformes</taxon>
        <taxon>Octopoda</taxon>
        <taxon>Incirrata</taxon>
        <taxon>Octopodidae</taxon>
        <taxon>Octopus</taxon>
    </lineage>
</organism>
<reference evidence="1" key="1">
    <citation type="submission" date="2015-07" db="EMBL/GenBank/DDBJ databases">
        <title>MeaNS - Measles Nucleotide Surveillance Program.</title>
        <authorList>
            <person name="Tran T."/>
            <person name="Druce J."/>
        </authorList>
    </citation>
    <scope>NUCLEOTIDE SEQUENCE</scope>
    <source>
        <strain evidence="1">UCB-OBI-ISO-001</strain>
        <tissue evidence="1">Gonad</tissue>
    </source>
</reference>
<gene>
    <name evidence="1" type="ORF">OCBIM_22028730mg</name>
</gene>
<dbReference type="AlphaFoldDB" id="A0A0L8I9L6"/>
<dbReference type="EMBL" id="KQ416270">
    <property type="protein sequence ID" value="KOF97710.1"/>
    <property type="molecule type" value="Genomic_DNA"/>
</dbReference>
<evidence type="ECO:0000313" key="1">
    <source>
        <dbReference type="EMBL" id="KOF97710.1"/>
    </source>
</evidence>
<name>A0A0L8I9L6_OCTBM</name>
<sequence>MLGICTTSKEELNTFSTEMVYGAIYGSGGVNFKRKVRHKCQKVSCATEKQCSLLMPYFYVNAWSSIPNDLHIAKFAFARRDARQKPPQLPYDGPYEVIHPVDKSFQLLIGGRQDMASIDRLKLAHLDVDGLVEIGQPPNRGCSGNTPICYNVQSPKRPSNYTRERGGNKN</sequence>
<protein>
    <submittedName>
        <fullName evidence="1">Uncharacterized protein</fullName>
    </submittedName>
</protein>
<accession>A0A0L8I9L6</accession>